<feature type="domain" description="HTH myb-type" evidence="15">
    <location>
        <begin position="125"/>
        <end position="172"/>
    </location>
</feature>
<comment type="subcellular location">
    <subcellularLocation>
        <location evidence="1 8">Nucleus</location>
    </subcellularLocation>
</comment>
<dbReference type="PANTHER" id="PTHR12374:SF20">
    <property type="entry name" value="TRANSCRIPTIONAL ADAPTER 2-ALPHA"/>
    <property type="match status" value="1"/>
</dbReference>
<dbReference type="InterPro" id="IPR017930">
    <property type="entry name" value="Myb_dom"/>
</dbReference>
<feature type="compositionally biased region" description="Polar residues" evidence="10">
    <location>
        <begin position="19"/>
        <end position="31"/>
    </location>
</feature>
<dbReference type="InterPro" id="IPR009057">
    <property type="entry name" value="Homeodomain-like_sf"/>
</dbReference>
<dbReference type="GO" id="GO:0003682">
    <property type="term" value="F:chromatin binding"/>
    <property type="evidence" value="ECO:0007669"/>
    <property type="project" value="TreeGrafter"/>
</dbReference>
<dbReference type="EMBL" id="KZ994682">
    <property type="protein sequence ID" value="RKO92336.1"/>
    <property type="molecule type" value="Genomic_DNA"/>
</dbReference>
<evidence type="ECO:0000256" key="6">
    <source>
        <dbReference type="ARBA" id="ARBA00023163"/>
    </source>
</evidence>
<dbReference type="InterPro" id="IPR000433">
    <property type="entry name" value="Znf_ZZ"/>
</dbReference>
<dbReference type="Pfam" id="PF04433">
    <property type="entry name" value="SWIRM"/>
    <property type="match status" value="1"/>
</dbReference>
<dbReference type="PROSITE" id="PS01357">
    <property type="entry name" value="ZF_ZZ_1"/>
    <property type="match status" value="1"/>
</dbReference>
<dbReference type="PANTHER" id="PTHR12374">
    <property type="entry name" value="TRANSCRIPTIONAL ADAPTOR 2 ADA2 -RELATED"/>
    <property type="match status" value="1"/>
</dbReference>
<dbReference type="GO" id="GO:0003713">
    <property type="term" value="F:transcription coactivator activity"/>
    <property type="evidence" value="ECO:0007669"/>
    <property type="project" value="InterPro"/>
</dbReference>
<feature type="region of interest" description="Disordered" evidence="10">
    <location>
        <begin position="1"/>
        <end position="55"/>
    </location>
</feature>
<keyword evidence="3 9" id="KW-0863">Zinc-finger</keyword>
<keyword evidence="7 8" id="KW-0539">Nucleus</keyword>
<evidence type="ECO:0000256" key="5">
    <source>
        <dbReference type="ARBA" id="ARBA00023015"/>
    </source>
</evidence>
<keyword evidence="17" id="KW-1185">Reference proteome</keyword>
<dbReference type="GO" id="GO:0006357">
    <property type="term" value="P:regulation of transcription by RNA polymerase II"/>
    <property type="evidence" value="ECO:0007669"/>
    <property type="project" value="InterPro"/>
</dbReference>
<keyword evidence="2" id="KW-0479">Metal-binding</keyword>
<keyword evidence="5 8" id="KW-0805">Transcription regulation</keyword>
<dbReference type="InterPro" id="IPR055141">
    <property type="entry name" value="TADA2A_B-like_dom"/>
</dbReference>
<evidence type="ECO:0000313" key="17">
    <source>
        <dbReference type="Proteomes" id="UP000269721"/>
    </source>
</evidence>
<dbReference type="GO" id="GO:0008270">
    <property type="term" value="F:zinc ion binding"/>
    <property type="evidence" value="ECO:0007669"/>
    <property type="project" value="UniProtKB-KW"/>
</dbReference>
<dbReference type="InterPro" id="IPR007526">
    <property type="entry name" value="SWIRM"/>
</dbReference>
<evidence type="ECO:0000256" key="4">
    <source>
        <dbReference type="ARBA" id="ARBA00022833"/>
    </source>
</evidence>
<dbReference type="FunFam" id="1.10.10.60:FF:000115">
    <property type="entry name" value="Transcriptional adapter 2"/>
    <property type="match status" value="1"/>
</dbReference>
<dbReference type="SMART" id="SM00291">
    <property type="entry name" value="ZnF_ZZ"/>
    <property type="match status" value="1"/>
</dbReference>
<dbReference type="InterPro" id="IPR043145">
    <property type="entry name" value="Znf_ZZ_sf"/>
</dbReference>
<feature type="compositionally biased region" description="Basic residues" evidence="10">
    <location>
        <begin position="1"/>
        <end position="10"/>
    </location>
</feature>
<feature type="compositionally biased region" description="Low complexity" evidence="10">
    <location>
        <begin position="355"/>
        <end position="367"/>
    </location>
</feature>
<protein>
    <recommendedName>
        <fullName evidence="8">Transcriptional adapter 2</fullName>
    </recommendedName>
</protein>
<feature type="domain" description="SWIRM" evidence="13">
    <location>
        <begin position="394"/>
        <end position="487"/>
    </location>
</feature>
<dbReference type="Gene3D" id="1.10.10.60">
    <property type="entry name" value="Homeodomain-like"/>
    <property type="match status" value="1"/>
</dbReference>
<dbReference type="SUPFAM" id="SSF57850">
    <property type="entry name" value="RING/U-box"/>
    <property type="match status" value="1"/>
</dbReference>
<dbReference type="PIRSF" id="PIRSF025024">
    <property type="entry name" value="Transcriptional_adaptor_2"/>
    <property type="match status" value="1"/>
</dbReference>
<dbReference type="FunFam" id="1.10.10.10:FF:000087">
    <property type="entry name" value="Transcriptional adapter 2"/>
    <property type="match status" value="1"/>
</dbReference>
<dbReference type="GO" id="GO:0070461">
    <property type="term" value="C:SAGA-type complex"/>
    <property type="evidence" value="ECO:0007669"/>
    <property type="project" value="TreeGrafter"/>
</dbReference>
<dbReference type="GO" id="GO:0006338">
    <property type="term" value="P:chromatin remodeling"/>
    <property type="evidence" value="ECO:0007669"/>
    <property type="project" value="TreeGrafter"/>
</dbReference>
<dbReference type="PROSITE" id="PS50135">
    <property type="entry name" value="ZF_ZZ_2"/>
    <property type="match status" value="1"/>
</dbReference>
<evidence type="ECO:0000256" key="3">
    <source>
        <dbReference type="ARBA" id="ARBA00022771"/>
    </source>
</evidence>
<name>A0A4P9WNJ3_9FUNG</name>
<dbReference type="PROSITE" id="PS50934">
    <property type="entry name" value="SWIRM"/>
    <property type="match status" value="1"/>
</dbReference>
<dbReference type="Pfam" id="PF00249">
    <property type="entry name" value="Myb_DNA-binding"/>
    <property type="match status" value="1"/>
</dbReference>
<dbReference type="OrthoDB" id="270417at2759"/>
<evidence type="ECO:0000259" key="15">
    <source>
        <dbReference type="PROSITE" id="PS51294"/>
    </source>
</evidence>
<evidence type="ECO:0000259" key="13">
    <source>
        <dbReference type="PROSITE" id="PS50934"/>
    </source>
</evidence>
<dbReference type="AlphaFoldDB" id="A0A4P9WNJ3"/>
<feature type="region of interest" description="Disordered" evidence="10">
    <location>
        <begin position="348"/>
        <end position="401"/>
    </location>
</feature>
<feature type="domain" description="Myb-like" evidence="11">
    <location>
        <begin position="125"/>
        <end position="168"/>
    </location>
</feature>
<sequence length="487" mass="55262">MTVTQKKRRFTKEPRDNDAQLQEQEGATSQGPSALHHPPFAPFPPRHSLAPSSHTADDDFGQKYHCDACRKDLTHVVRIRCAVCSEFDLCVECFSTGAEPNAVHKKDHAYRVMEILDFPIFEEDWGADEEMLLVEGLEMFGIGNWEQIAEHIGTKNKLECAEHYDRVFVNSEDWPMPVCEGEESGRPRIVPKKLPRVAKPTSSAPTNHEISGYMPGRAEFETEHENEAEQYVKDMEFGDNEPPEDVELKTTILNIYNSTLDRRSERKKLIFERGLTDFRKVSRVDARRAKEEKDIITKMRVFAKVQTAQDAELMNEGLLNELKIRQRIAQLQECRRMGVTKLSDIQEYEQDKANRTSTPTSRATTPAKSFAPLPTPLVPATHPPRAATPAASLPGARKPPNQLDITTADGVDLLSSGEQTLCSNLRLYPRAYLVIKETLLKEYAAKGLLRRRQARELIKIDVNKTSKIYDYFVEMGWVSAVARPVLK</sequence>
<evidence type="ECO:0000259" key="12">
    <source>
        <dbReference type="PROSITE" id="PS50135"/>
    </source>
</evidence>
<dbReference type="PROSITE" id="PS51294">
    <property type="entry name" value="HTH_MYB"/>
    <property type="match status" value="1"/>
</dbReference>
<dbReference type="InterPro" id="IPR001005">
    <property type="entry name" value="SANT/Myb"/>
</dbReference>
<evidence type="ECO:0000256" key="1">
    <source>
        <dbReference type="ARBA" id="ARBA00004123"/>
    </source>
</evidence>
<dbReference type="Pfam" id="PF25299">
    <property type="entry name" value="ZZ_ADA2"/>
    <property type="match status" value="1"/>
</dbReference>
<keyword evidence="4" id="KW-0862">Zinc</keyword>
<evidence type="ECO:0000256" key="9">
    <source>
        <dbReference type="PROSITE-ProRule" id="PRU00228"/>
    </source>
</evidence>
<dbReference type="InterPro" id="IPR041983">
    <property type="entry name" value="ADA2-like_ZZ"/>
</dbReference>
<dbReference type="Proteomes" id="UP000269721">
    <property type="component" value="Unassembled WGS sequence"/>
</dbReference>
<dbReference type="InterPro" id="IPR036388">
    <property type="entry name" value="WH-like_DNA-bd_sf"/>
</dbReference>
<dbReference type="SMART" id="SM00717">
    <property type="entry name" value="SANT"/>
    <property type="match status" value="1"/>
</dbReference>
<dbReference type="PROSITE" id="PS50090">
    <property type="entry name" value="MYB_LIKE"/>
    <property type="match status" value="1"/>
</dbReference>
<dbReference type="InterPro" id="IPR017884">
    <property type="entry name" value="SANT_dom"/>
</dbReference>
<evidence type="ECO:0000259" key="14">
    <source>
        <dbReference type="PROSITE" id="PS51293"/>
    </source>
</evidence>
<feature type="compositionally biased region" description="Low complexity" evidence="10">
    <location>
        <begin position="379"/>
        <end position="391"/>
    </location>
</feature>
<evidence type="ECO:0000259" key="11">
    <source>
        <dbReference type="PROSITE" id="PS50090"/>
    </source>
</evidence>
<dbReference type="Pfam" id="PF22941">
    <property type="entry name" value="TADA2A-like_3rd"/>
    <property type="match status" value="1"/>
</dbReference>
<evidence type="ECO:0000313" key="16">
    <source>
        <dbReference type="EMBL" id="RKO92336.1"/>
    </source>
</evidence>
<accession>A0A4P9WNJ3</accession>
<proteinExistence type="predicted"/>
<dbReference type="PROSITE" id="PS51293">
    <property type="entry name" value="SANT"/>
    <property type="match status" value="1"/>
</dbReference>
<dbReference type="SUPFAM" id="SSF46689">
    <property type="entry name" value="Homeodomain-like"/>
    <property type="match status" value="2"/>
</dbReference>
<feature type="domain" description="ZZ-type" evidence="12">
    <location>
        <begin position="61"/>
        <end position="118"/>
    </location>
</feature>
<evidence type="ECO:0000256" key="7">
    <source>
        <dbReference type="ARBA" id="ARBA00023242"/>
    </source>
</evidence>
<evidence type="ECO:0000256" key="8">
    <source>
        <dbReference type="PIRNR" id="PIRNR025024"/>
    </source>
</evidence>
<gene>
    <name evidence="16" type="ORF">BDK51DRAFT_20270</name>
</gene>
<feature type="domain" description="SANT" evidence="14">
    <location>
        <begin position="120"/>
        <end position="172"/>
    </location>
</feature>
<dbReference type="InterPro" id="IPR016827">
    <property type="entry name" value="Ada2/TADA2"/>
</dbReference>
<dbReference type="FunFam" id="3.30.60.90:FF:000008">
    <property type="entry name" value="Transcriptional adapter 2"/>
    <property type="match status" value="1"/>
</dbReference>
<dbReference type="CDD" id="cd02335">
    <property type="entry name" value="ZZ_ADA2"/>
    <property type="match status" value="1"/>
</dbReference>
<dbReference type="GO" id="GO:0005634">
    <property type="term" value="C:nucleus"/>
    <property type="evidence" value="ECO:0007669"/>
    <property type="project" value="UniProtKB-SubCell"/>
</dbReference>
<dbReference type="Gene3D" id="1.10.10.10">
    <property type="entry name" value="Winged helix-like DNA-binding domain superfamily/Winged helix DNA-binding domain"/>
    <property type="match status" value="1"/>
</dbReference>
<dbReference type="CDD" id="cd00167">
    <property type="entry name" value="SANT"/>
    <property type="match status" value="1"/>
</dbReference>
<evidence type="ECO:0000256" key="10">
    <source>
        <dbReference type="SAM" id="MobiDB-lite"/>
    </source>
</evidence>
<keyword evidence="6 8" id="KW-0804">Transcription</keyword>
<reference evidence="17" key="1">
    <citation type="journal article" date="2018" name="Nat. Microbiol.">
        <title>Leveraging single-cell genomics to expand the fungal tree of life.</title>
        <authorList>
            <person name="Ahrendt S.R."/>
            <person name="Quandt C.A."/>
            <person name="Ciobanu D."/>
            <person name="Clum A."/>
            <person name="Salamov A."/>
            <person name="Andreopoulos B."/>
            <person name="Cheng J.F."/>
            <person name="Woyke T."/>
            <person name="Pelin A."/>
            <person name="Henrissat B."/>
            <person name="Reynolds N.K."/>
            <person name="Benny G.L."/>
            <person name="Smith M.E."/>
            <person name="James T.Y."/>
            <person name="Grigoriev I.V."/>
        </authorList>
    </citation>
    <scope>NUCLEOTIDE SEQUENCE [LARGE SCALE GENOMIC DNA]</scope>
</reference>
<organism evidence="16 17">
    <name type="scientific">Blyttiomyces helicus</name>
    <dbReference type="NCBI Taxonomy" id="388810"/>
    <lineage>
        <taxon>Eukaryota</taxon>
        <taxon>Fungi</taxon>
        <taxon>Fungi incertae sedis</taxon>
        <taxon>Chytridiomycota</taxon>
        <taxon>Chytridiomycota incertae sedis</taxon>
        <taxon>Chytridiomycetes</taxon>
        <taxon>Chytridiomycetes incertae sedis</taxon>
        <taxon>Blyttiomyces</taxon>
    </lineage>
</organism>
<evidence type="ECO:0000256" key="2">
    <source>
        <dbReference type="ARBA" id="ARBA00022723"/>
    </source>
</evidence>
<dbReference type="Gene3D" id="3.30.60.90">
    <property type="match status" value="1"/>
</dbReference>